<proteinExistence type="predicted"/>
<evidence type="ECO:0000313" key="2">
    <source>
        <dbReference type="EMBL" id="OOK65990.1"/>
    </source>
</evidence>
<evidence type="ECO:0000313" key="4">
    <source>
        <dbReference type="Proteomes" id="UP000189229"/>
    </source>
</evidence>
<reference evidence="3 4" key="1">
    <citation type="submission" date="2017-02" db="EMBL/GenBank/DDBJ databases">
        <title>Complete genome sequences of Mycobacterium kansasii strains isolated from rhesus macaques.</title>
        <authorList>
            <person name="Panda A."/>
            <person name="Nagaraj S."/>
            <person name="Zhao X."/>
            <person name="Tettelin H."/>
            <person name="Detolla L.J."/>
        </authorList>
    </citation>
    <scope>NUCLEOTIDE SEQUENCE [LARGE SCALE GENOMIC DNA]</scope>
    <source>
        <strain evidence="2 3">11-3469</strain>
        <strain evidence="1 4">11-3813</strain>
    </source>
</reference>
<sequence length="92" mass="9829">MTAGAYRRVSGTIEARLHRLREQEFHMTDRKIGLKPVGAGIAIAAMGVAAGAVLGHDEGGRTHAITHEVLFQETHASIHSACFTIVADNIPD</sequence>
<gene>
    <name evidence="2" type="ORF">BZL29_7492</name>
    <name evidence="1" type="ORF">BZL30_8826</name>
</gene>
<dbReference type="EMBL" id="MVBN01000010">
    <property type="protein sequence ID" value="OOK65990.1"/>
    <property type="molecule type" value="Genomic_DNA"/>
</dbReference>
<evidence type="ECO:0000313" key="1">
    <source>
        <dbReference type="EMBL" id="OOK65027.1"/>
    </source>
</evidence>
<evidence type="ECO:0000313" key="3">
    <source>
        <dbReference type="Proteomes" id="UP000188532"/>
    </source>
</evidence>
<dbReference type="EMBL" id="MVBM01000011">
    <property type="protein sequence ID" value="OOK65027.1"/>
    <property type="molecule type" value="Genomic_DNA"/>
</dbReference>
<name>A0A1V3WDG9_MYCKA</name>
<organism evidence="1 4">
    <name type="scientific">Mycobacterium kansasii</name>
    <dbReference type="NCBI Taxonomy" id="1768"/>
    <lineage>
        <taxon>Bacteria</taxon>
        <taxon>Bacillati</taxon>
        <taxon>Actinomycetota</taxon>
        <taxon>Actinomycetes</taxon>
        <taxon>Mycobacteriales</taxon>
        <taxon>Mycobacteriaceae</taxon>
        <taxon>Mycobacterium</taxon>
    </lineage>
</organism>
<accession>A0A1V3WDG9</accession>
<dbReference type="Proteomes" id="UP000189229">
    <property type="component" value="Unassembled WGS sequence"/>
</dbReference>
<comment type="caution">
    <text evidence="1">The sequence shown here is derived from an EMBL/GenBank/DDBJ whole genome shotgun (WGS) entry which is preliminary data.</text>
</comment>
<dbReference type="AlphaFoldDB" id="A0A1V3WDG9"/>
<dbReference type="Proteomes" id="UP000188532">
    <property type="component" value="Unassembled WGS sequence"/>
</dbReference>
<protein>
    <submittedName>
        <fullName evidence="1">Uncharacterized protein</fullName>
    </submittedName>
</protein>